<keyword evidence="6 10" id="KW-0406">Ion transport</keyword>
<evidence type="ECO:0000313" key="12">
    <source>
        <dbReference type="Proteomes" id="UP000001070"/>
    </source>
</evidence>
<gene>
    <name evidence="11" type="primary">Dgri\GH11258</name>
    <name evidence="11" type="ORF">Dgri_GH11258</name>
</gene>
<protein>
    <recommendedName>
        <fullName evidence="10">ATP synthase subunit g</fullName>
        <shortName evidence="10">ATPase subunit g</shortName>
    </recommendedName>
</protein>
<dbReference type="GO" id="GO:0015078">
    <property type="term" value="F:proton transmembrane transporter activity"/>
    <property type="evidence" value="ECO:0007669"/>
    <property type="project" value="UniProtKB-UniRule"/>
</dbReference>
<dbReference type="AlphaFoldDB" id="B4JDW0"/>
<evidence type="ECO:0000256" key="5">
    <source>
        <dbReference type="ARBA" id="ARBA00022781"/>
    </source>
</evidence>
<evidence type="ECO:0000256" key="9">
    <source>
        <dbReference type="ARBA" id="ARBA00023310"/>
    </source>
</evidence>
<dbReference type="PANTHER" id="PTHR12386">
    <property type="entry name" value="ATP SYNTHASE SUBUNIT"/>
    <property type="match status" value="1"/>
</dbReference>
<comment type="similarity">
    <text evidence="2 10">Belongs to the ATPase g subunit family.</text>
</comment>
<evidence type="ECO:0000256" key="7">
    <source>
        <dbReference type="ARBA" id="ARBA00023128"/>
    </source>
</evidence>
<keyword evidence="12" id="KW-1185">Reference proteome</keyword>
<dbReference type="EMBL" id="CH916368">
    <property type="protein sequence ID" value="EDW03480.1"/>
    <property type="molecule type" value="Genomic_DNA"/>
</dbReference>
<keyword evidence="4 10" id="KW-0138">CF(0)</keyword>
<evidence type="ECO:0000256" key="6">
    <source>
        <dbReference type="ARBA" id="ARBA00023065"/>
    </source>
</evidence>
<comment type="subcellular location">
    <subcellularLocation>
        <location evidence="1">Mitochondrion membrane</location>
    </subcellularLocation>
</comment>
<dbReference type="GO" id="GO:0031966">
    <property type="term" value="C:mitochondrial membrane"/>
    <property type="evidence" value="ECO:0007669"/>
    <property type="project" value="UniProtKB-SubCell"/>
</dbReference>
<keyword evidence="9 10" id="KW-0066">ATP synthesis</keyword>
<evidence type="ECO:0000256" key="3">
    <source>
        <dbReference type="ARBA" id="ARBA00022448"/>
    </source>
</evidence>
<keyword evidence="8 10" id="KW-0472">Membrane</keyword>
<keyword evidence="5 10" id="KW-0375">Hydrogen ion transport</keyword>
<keyword evidence="7 10" id="KW-0496">Mitochondrion</keyword>
<evidence type="ECO:0000313" key="11">
    <source>
        <dbReference type="EMBL" id="EDW03480.1"/>
    </source>
</evidence>
<evidence type="ECO:0000256" key="4">
    <source>
        <dbReference type="ARBA" id="ARBA00022547"/>
    </source>
</evidence>
<proteinExistence type="inferred from homology"/>
<dbReference type="InterPro" id="IPR006808">
    <property type="entry name" value="ATP_synth_F0_gsu_mt"/>
</dbReference>
<dbReference type="Proteomes" id="UP000001070">
    <property type="component" value="Unassembled WGS sequence"/>
</dbReference>
<dbReference type="KEGG" id="dgr:6562123"/>
<dbReference type="eggNOG" id="KOG4103">
    <property type="taxonomic scope" value="Eukaryota"/>
</dbReference>
<dbReference type="PIRSF" id="PIRSF017835">
    <property type="entry name" value="ATP-synth_g_mitoch_animal"/>
    <property type="match status" value="1"/>
</dbReference>
<sequence>MSNLMGKATALLNKFKAQARPQFDEFMRYAKVELTPPTPADFQHLRKTAKKAKKDVKGTRSRLGRVTVAEAWLNTLVTIEVITWFFMGEVIGRRHFVGYKV</sequence>
<dbReference type="InParanoid" id="B4JDW0"/>
<dbReference type="GO" id="GO:0045259">
    <property type="term" value="C:proton-transporting ATP synthase complex"/>
    <property type="evidence" value="ECO:0007669"/>
    <property type="project" value="UniProtKB-UniRule"/>
</dbReference>
<dbReference type="OMA" id="FYMGEVI"/>
<reference evidence="11 12" key="1">
    <citation type="journal article" date="2007" name="Nature">
        <title>Evolution of genes and genomes on the Drosophila phylogeny.</title>
        <authorList>
            <consortium name="Drosophila 12 Genomes Consortium"/>
            <person name="Clark A.G."/>
            <person name="Eisen M.B."/>
            <person name="Smith D.R."/>
            <person name="Bergman C.M."/>
            <person name="Oliver B."/>
            <person name="Markow T.A."/>
            <person name="Kaufman T.C."/>
            <person name="Kellis M."/>
            <person name="Gelbart W."/>
            <person name="Iyer V.N."/>
            <person name="Pollard D.A."/>
            <person name="Sackton T.B."/>
            <person name="Larracuente A.M."/>
            <person name="Singh N.D."/>
            <person name="Abad J.P."/>
            <person name="Abt D.N."/>
            <person name="Adryan B."/>
            <person name="Aguade M."/>
            <person name="Akashi H."/>
            <person name="Anderson W.W."/>
            <person name="Aquadro C.F."/>
            <person name="Ardell D.H."/>
            <person name="Arguello R."/>
            <person name="Artieri C.G."/>
            <person name="Barbash D.A."/>
            <person name="Barker D."/>
            <person name="Barsanti P."/>
            <person name="Batterham P."/>
            <person name="Batzoglou S."/>
            <person name="Begun D."/>
            <person name="Bhutkar A."/>
            <person name="Blanco E."/>
            <person name="Bosak S.A."/>
            <person name="Bradley R.K."/>
            <person name="Brand A.D."/>
            <person name="Brent M.R."/>
            <person name="Brooks A.N."/>
            <person name="Brown R.H."/>
            <person name="Butlin R.K."/>
            <person name="Caggese C."/>
            <person name="Calvi B.R."/>
            <person name="Bernardo de Carvalho A."/>
            <person name="Caspi A."/>
            <person name="Castrezana S."/>
            <person name="Celniker S.E."/>
            <person name="Chang J.L."/>
            <person name="Chapple C."/>
            <person name="Chatterji S."/>
            <person name="Chinwalla A."/>
            <person name="Civetta A."/>
            <person name="Clifton S.W."/>
            <person name="Comeron J.M."/>
            <person name="Costello J.C."/>
            <person name="Coyne J.A."/>
            <person name="Daub J."/>
            <person name="David R.G."/>
            <person name="Delcher A.L."/>
            <person name="Delehaunty K."/>
            <person name="Do C.B."/>
            <person name="Ebling H."/>
            <person name="Edwards K."/>
            <person name="Eickbush T."/>
            <person name="Evans J.D."/>
            <person name="Filipski A."/>
            <person name="Findeiss S."/>
            <person name="Freyhult E."/>
            <person name="Fulton L."/>
            <person name="Fulton R."/>
            <person name="Garcia A.C."/>
            <person name="Gardiner A."/>
            <person name="Garfield D.A."/>
            <person name="Garvin B.E."/>
            <person name="Gibson G."/>
            <person name="Gilbert D."/>
            <person name="Gnerre S."/>
            <person name="Godfrey J."/>
            <person name="Good R."/>
            <person name="Gotea V."/>
            <person name="Gravely B."/>
            <person name="Greenberg A.J."/>
            <person name="Griffiths-Jones S."/>
            <person name="Gross S."/>
            <person name="Guigo R."/>
            <person name="Gustafson E.A."/>
            <person name="Haerty W."/>
            <person name="Hahn M.W."/>
            <person name="Halligan D.L."/>
            <person name="Halpern A.L."/>
            <person name="Halter G.M."/>
            <person name="Han M.V."/>
            <person name="Heger A."/>
            <person name="Hillier L."/>
            <person name="Hinrichs A.S."/>
            <person name="Holmes I."/>
            <person name="Hoskins R.A."/>
            <person name="Hubisz M.J."/>
            <person name="Hultmark D."/>
            <person name="Huntley M.A."/>
            <person name="Jaffe D.B."/>
            <person name="Jagadeeshan S."/>
            <person name="Jeck W.R."/>
            <person name="Johnson J."/>
            <person name="Jones C.D."/>
            <person name="Jordan W.C."/>
            <person name="Karpen G.H."/>
            <person name="Kataoka E."/>
            <person name="Keightley P.D."/>
            <person name="Kheradpour P."/>
            <person name="Kirkness E.F."/>
            <person name="Koerich L.B."/>
            <person name="Kristiansen K."/>
            <person name="Kudrna D."/>
            <person name="Kulathinal R.J."/>
            <person name="Kumar S."/>
            <person name="Kwok R."/>
            <person name="Lander E."/>
            <person name="Langley C.H."/>
            <person name="Lapoint R."/>
            <person name="Lazzaro B.P."/>
            <person name="Lee S.J."/>
            <person name="Levesque L."/>
            <person name="Li R."/>
            <person name="Lin C.F."/>
            <person name="Lin M.F."/>
            <person name="Lindblad-Toh K."/>
            <person name="Llopart A."/>
            <person name="Long M."/>
            <person name="Low L."/>
            <person name="Lozovsky E."/>
            <person name="Lu J."/>
            <person name="Luo M."/>
            <person name="Machado C.A."/>
            <person name="Makalowski W."/>
            <person name="Marzo M."/>
            <person name="Matsuda M."/>
            <person name="Matzkin L."/>
            <person name="McAllister B."/>
            <person name="McBride C.S."/>
            <person name="McKernan B."/>
            <person name="McKernan K."/>
            <person name="Mendez-Lago M."/>
            <person name="Minx P."/>
            <person name="Mollenhauer M.U."/>
            <person name="Montooth K."/>
            <person name="Mount S.M."/>
            <person name="Mu X."/>
            <person name="Myers E."/>
            <person name="Negre B."/>
            <person name="Newfeld S."/>
            <person name="Nielsen R."/>
            <person name="Noor M.A."/>
            <person name="O'Grady P."/>
            <person name="Pachter L."/>
            <person name="Papaceit M."/>
            <person name="Parisi M.J."/>
            <person name="Parisi M."/>
            <person name="Parts L."/>
            <person name="Pedersen J.S."/>
            <person name="Pesole G."/>
            <person name="Phillippy A.M."/>
            <person name="Ponting C.P."/>
            <person name="Pop M."/>
            <person name="Porcelli D."/>
            <person name="Powell J.R."/>
            <person name="Prohaska S."/>
            <person name="Pruitt K."/>
            <person name="Puig M."/>
            <person name="Quesneville H."/>
            <person name="Ram K.R."/>
            <person name="Rand D."/>
            <person name="Rasmussen M.D."/>
            <person name="Reed L.K."/>
            <person name="Reenan R."/>
            <person name="Reily A."/>
            <person name="Remington K.A."/>
            <person name="Rieger T.T."/>
            <person name="Ritchie M.G."/>
            <person name="Robin C."/>
            <person name="Rogers Y.H."/>
            <person name="Rohde C."/>
            <person name="Rozas J."/>
            <person name="Rubenfield M.J."/>
            <person name="Ruiz A."/>
            <person name="Russo S."/>
            <person name="Salzberg S.L."/>
            <person name="Sanchez-Gracia A."/>
            <person name="Saranga D.J."/>
            <person name="Sato H."/>
            <person name="Schaeffer S.W."/>
            <person name="Schatz M.C."/>
            <person name="Schlenke T."/>
            <person name="Schwartz R."/>
            <person name="Segarra C."/>
            <person name="Singh R.S."/>
            <person name="Sirot L."/>
            <person name="Sirota M."/>
            <person name="Sisneros N.B."/>
            <person name="Smith C.D."/>
            <person name="Smith T.F."/>
            <person name="Spieth J."/>
            <person name="Stage D.E."/>
            <person name="Stark A."/>
            <person name="Stephan W."/>
            <person name="Strausberg R.L."/>
            <person name="Strempel S."/>
            <person name="Sturgill D."/>
            <person name="Sutton G."/>
            <person name="Sutton G.G."/>
            <person name="Tao W."/>
            <person name="Teichmann S."/>
            <person name="Tobari Y.N."/>
            <person name="Tomimura Y."/>
            <person name="Tsolas J.M."/>
            <person name="Valente V.L."/>
            <person name="Venter E."/>
            <person name="Venter J.C."/>
            <person name="Vicario S."/>
            <person name="Vieira F.G."/>
            <person name="Vilella A.J."/>
            <person name="Villasante A."/>
            <person name="Walenz B."/>
            <person name="Wang J."/>
            <person name="Wasserman M."/>
            <person name="Watts T."/>
            <person name="Wilson D."/>
            <person name="Wilson R.K."/>
            <person name="Wing R.A."/>
            <person name="Wolfner M.F."/>
            <person name="Wong A."/>
            <person name="Wong G.K."/>
            <person name="Wu C.I."/>
            <person name="Wu G."/>
            <person name="Yamamoto D."/>
            <person name="Yang H.P."/>
            <person name="Yang S.P."/>
            <person name="Yorke J.A."/>
            <person name="Yoshida K."/>
            <person name="Zdobnov E."/>
            <person name="Zhang P."/>
            <person name="Zhang Y."/>
            <person name="Zimin A.V."/>
            <person name="Baldwin J."/>
            <person name="Abdouelleil A."/>
            <person name="Abdulkadir J."/>
            <person name="Abebe A."/>
            <person name="Abera B."/>
            <person name="Abreu J."/>
            <person name="Acer S.C."/>
            <person name="Aftuck L."/>
            <person name="Alexander A."/>
            <person name="An P."/>
            <person name="Anderson E."/>
            <person name="Anderson S."/>
            <person name="Arachi H."/>
            <person name="Azer M."/>
            <person name="Bachantsang P."/>
            <person name="Barry A."/>
            <person name="Bayul T."/>
            <person name="Berlin A."/>
            <person name="Bessette D."/>
            <person name="Bloom T."/>
            <person name="Blye J."/>
            <person name="Boguslavskiy L."/>
            <person name="Bonnet C."/>
            <person name="Boukhgalter B."/>
            <person name="Bourzgui I."/>
            <person name="Brown A."/>
            <person name="Cahill P."/>
            <person name="Channer S."/>
            <person name="Cheshatsang Y."/>
            <person name="Chuda L."/>
            <person name="Citroen M."/>
            <person name="Collymore A."/>
            <person name="Cooke P."/>
            <person name="Costello M."/>
            <person name="D'Aco K."/>
            <person name="Daza R."/>
            <person name="De Haan G."/>
            <person name="DeGray S."/>
            <person name="DeMaso C."/>
            <person name="Dhargay N."/>
            <person name="Dooley K."/>
            <person name="Dooley E."/>
            <person name="Doricent M."/>
            <person name="Dorje P."/>
            <person name="Dorjee K."/>
            <person name="Dupes A."/>
            <person name="Elong R."/>
            <person name="Falk J."/>
            <person name="Farina A."/>
            <person name="Faro S."/>
            <person name="Ferguson D."/>
            <person name="Fisher S."/>
            <person name="Foley C.D."/>
            <person name="Franke A."/>
            <person name="Friedrich D."/>
            <person name="Gadbois L."/>
            <person name="Gearin G."/>
            <person name="Gearin C.R."/>
            <person name="Giannoukos G."/>
            <person name="Goode T."/>
            <person name="Graham J."/>
            <person name="Grandbois E."/>
            <person name="Grewal S."/>
            <person name="Gyaltsen K."/>
            <person name="Hafez N."/>
            <person name="Hagos B."/>
            <person name="Hall J."/>
            <person name="Henson C."/>
            <person name="Hollinger A."/>
            <person name="Honan T."/>
            <person name="Huard M.D."/>
            <person name="Hughes L."/>
            <person name="Hurhula B."/>
            <person name="Husby M.E."/>
            <person name="Kamat A."/>
            <person name="Kanga B."/>
            <person name="Kashin S."/>
            <person name="Khazanovich D."/>
            <person name="Kisner P."/>
            <person name="Lance K."/>
            <person name="Lara M."/>
            <person name="Lee W."/>
            <person name="Lennon N."/>
            <person name="Letendre F."/>
            <person name="LeVine R."/>
            <person name="Lipovsky A."/>
            <person name="Liu X."/>
            <person name="Liu J."/>
            <person name="Liu S."/>
            <person name="Lokyitsang T."/>
            <person name="Lokyitsang Y."/>
            <person name="Lubonja R."/>
            <person name="Lui A."/>
            <person name="MacDonald P."/>
            <person name="Magnisalis V."/>
            <person name="Maru K."/>
            <person name="Matthews C."/>
            <person name="McCusker W."/>
            <person name="McDonough S."/>
            <person name="Mehta T."/>
            <person name="Meldrim J."/>
            <person name="Meneus L."/>
            <person name="Mihai O."/>
            <person name="Mihalev A."/>
            <person name="Mihova T."/>
            <person name="Mittelman R."/>
            <person name="Mlenga V."/>
            <person name="Montmayeur A."/>
            <person name="Mulrain L."/>
            <person name="Navidi A."/>
            <person name="Naylor J."/>
            <person name="Negash T."/>
            <person name="Nguyen T."/>
            <person name="Nguyen N."/>
            <person name="Nicol R."/>
            <person name="Norbu C."/>
            <person name="Norbu N."/>
            <person name="Novod N."/>
            <person name="O'Neill B."/>
            <person name="Osman S."/>
            <person name="Markiewicz E."/>
            <person name="Oyono O.L."/>
            <person name="Patti C."/>
            <person name="Phunkhang P."/>
            <person name="Pierre F."/>
            <person name="Priest M."/>
            <person name="Raghuraman S."/>
            <person name="Rege F."/>
            <person name="Reyes R."/>
            <person name="Rise C."/>
            <person name="Rogov P."/>
            <person name="Ross K."/>
            <person name="Ryan E."/>
            <person name="Settipalli S."/>
            <person name="Shea T."/>
            <person name="Sherpa N."/>
            <person name="Shi L."/>
            <person name="Shih D."/>
            <person name="Sparrow T."/>
            <person name="Spaulding J."/>
            <person name="Stalker J."/>
            <person name="Stange-Thomann N."/>
            <person name="Stavropoulos S."/>
            <person name="Stone C."/>
            <person name="Strader C."/>
            <person name="Tesfaye S."/>
            <person name="Thomson T."/>
            <person name="Thoulutsang Y."/>
            <person name="Thoulutsang D."/>
            <person name="Topham K."/>
            <person name="Topping I."/>
            <person name="Tsamla T."/>
            <person name="Vassiliev H."/>
            <person name="Vo A."/>
            <person name="Wangchuk T."/>
            <person name="Wangdi T."/>
            <person name="Weiand M."/>
            <person name="Wilkinson J."/>
            <person name="Wilson A."/>
            <person name="Yadav S."/>
            <person name="Young G."/>
            <person name="Yu Q."/>
            <person name="Zembek L."/>
            <person name="Zhong D."/>
            <person name="Zimmer A."/>
            <person name="Zwirko Z."/>
            <person name="Jaffe D.B."/>
            <person name="Alvarez P."/>
            <person name="Brockman W."/>
            <person name="Butler J."/>
            <person name="Chin C."/>
            <person name="Gnerre S."/>
            <person name="Grabherr M."/>
            <person name="Kleber M."/>
            <person name="Mauceli E."/>
            <person name="MacCallum I."/>
        </authorList>
    </citation>
    <scope>NUCLEOTIDE SEQUENCE [LARGE SCALE GENOMIC DNA]</scope>
    <source>
        <strain evidence="12">Tucson 15287-2541.00</strain>
    </source>
</reference>
<evidence type="ECO:0000256" key="1">
    <source>
        <dbReference type="ARBA" id="ARBA00004325"/>
    </source>
</evidence>
<dbReference type="Pfam" id="PF04718">
    <property type="entry name" value="ATP-synt_G"/>
    <property type="match status" value="1"/>
</dbReference>
<name>B4JDW0_DROGR</name>
<organism evidence="12">
    <name type="scientific">Drosophila grimshawi</name>
    <name type="common">Hawaiian fruit fly</name>
    <name type="synonym">Idiomyia grimshawi</name>
    <dbReference type="NCBI Taxonomy" id="7222"/>
    <lineage>
        <taxon>Eukaryota</taxon>
        <taxon>Metazoa</taxon>
        <taxon>Ecdysozoa</taxon>
        <taxon>Arthropoda</taxon>
        <taxon>Hexapoda</taxon>
        <taxon>Insecta</taxon>
        <taxon>Pterygota</taxon>
        <taxon>Neoptera</taxon>
        <taxon>Endopterygota</taxon>
        <taxon>Diptera</taxon>
        <taxon>Brachycera</taxon>
        <taxon>Muscomorpha</taxon>
        <taxon>Ephydroidea</taxon>
        <taxon>Drosophilidae</taxon>
        <taxon>Drosophila</taxon>
        <taxon>Hawaiian Drosophila</taxon>
    </lineage>
</organism>
<evidence type="ECO:0000256" key="8">
    <source>
        <dbReference type="ARBA" id="ARBA00023136"/>
    </source>
</evidence>
<dbReference type="OrthoDB" id="437at2759"/>
<dbReference type="STRING" id="7222.B4JDW0"/>
<dbReference type="HOGENOM" id="CLU_152793_0_0_1"/>
<evidence type="ECO:0000256" key="10">
    <source>
        <dbReference type="PIRNR" id="PIRNR017835"/>
    </source>
</evidence>
<dbReference type="GO" id="GO:0015986">
    <property type="term" value="P:proton motive force-driven ATP synthesis"/>
    <property type="evidence" value="ECO:0007669"/>
    <property type="project" value="UniProtKB-UniRule"/>
</dbReference>
<dbReference type="PhylomeDB" id="B4JDW0"/>
<dbReference type="FunCoup" id="B4JDW0">
    <property type="interactions" value="131"/>
</dbReference>
<dbReference type="InterPro" id="IPR016702">
    <property type="entry name" value="ATP5MG_metazoa"/>
</dbReference>
<evidence type="ECO:0000256" key="2">
    <source>
        <dbReference type="ARBA" id="ARBA00005699"/>
    </source>
</evidence>
<accession>B4JDW0</accession>
<keyword evidence="3 10" id="KW-0813">Transport</keyword>